<keyword evidence="2" id="KW-1133">Transmembrane helix</keyword>
<sequence length="446" mass="46503">MESQTPQASATSLANASESSPTSFWTKFTVGGAPLPMFAAIVVITGLAAVTSRLPADMIGGFAVLMIAGMLLGEIGGAIPVFQHIGGPAILCLFVPAALLGNGLMDDAILKAITVTMKTANLQYLYIACLVAGSMLGMNRKILIQGFLKMFVPLLIGTLAAIAAGCLAGLLFGFSPRHTFFFIVMPILGGGIGEGILPLSIGYSEITGEAQGHLIATMVPAALIGNVVAILSAGLLKRFAEKRPHYNGNGMLVRSGEDRALLEGQHVEPALDLRLMGHGLLLACTLFILGALLAPITGIPGPVLMIVAAALMKVARVIPASMETGAYQMYKFMSTNLTFAILVGLGTLFVSWDKLVGAFSTAYFVICASTVIAMVVSGFFVGMWLKMFPVESAIVTACHSGLGGTGDVAILSSSNRMGLMPFAQISTRIGGAGMVVIATLLMKFWH</sequence>
<dbReference type="PANTHER" id="PTHR40033:SF1">
    <property type="entry name" value="CITRATE-SODIUM SYMPORTER"/>
    <property type="match status" value="1"/>
</dbReference>
<dbReference type="Pfam" id="PF03390">
    <property type="entry name" value="2HCT"/>
    <property type="match status" value="1"/>
</dbReference>
<evidence type="ECO:0000256" key="2">
    <source>
        <dbReference type="SAM" id="Phobius"/>
    </source>
</evidence>
<dbReference type="PIRSF" id="PIRSF005348">
    <property type="entry name" value="YxkH"/>
    <property type="match status" value="1"/>
</dbReference>
<feature type="transmembrane region" description="Helical" evidence="2">
    <location>
        <begin position="180"/>
        <end position="201"/>
    </location>
</feature>
<comment type="similarity">
    <text evidence="1">Belongs to the 2-hydroxycarboxylate transporter (2-HCT) (TC 2.A.24) family.</text>
</comment>
<gene>
    <name evidence="3" type="ORF">PCA20602_00179</name>
</gene>
<comment type="caution">
    <text evidence="3">The sequence shown here is derived from an EMBL/GenBank/DDBJ whole genome shotgun (WGS) entry which is preliminary data.</text>
</comment>
<dbReference type="EMBL" id="CABPRV010000001">
    <property type="protein sequence ID" value="VVD62453.1"/>
    <property type="molecule type" value="Genomic_DNA"/>
</dbReference>
<evidence type="ECO:0000313" key="4">
    <source>
        <dbReference type="Proteomes" id="UP000366065"/>
    </source>
</evidence>
<feature type="transmembrane region" description="Helical" evidence="2">
    <location>
        <begin position="330"/>
        <end position="350"/>
    </location>
</feature>
<feature type="transmembrane region" description="Helical" evidence="2">
    <location>
        <begin position="33"/>
        <end position="51"/>
    </location>
</feature>
<feature type="transmembrane region" description="Helical" evidence="2">
    <location>
        <begin position="362"/>
        <end position="385"/>
    </location>
</feature>
<feature type="transmembrane region" description="Helical" evidence="2">
    <location>
        <begin position="124"/>
        <end position="144"/>
    </location>
</feature>
<dbReference type="PANTHER" id="PTHR40033">
    <property type="entry name" value="NA(+)-MALATE SYMPORTER"/>
    <property type="match status" value="1"/>
</dbReference>
<organism evidence="3 4">
    <name type="scientific">Pandoraea capi</name>
    <dbReference type="NCBI Taxonomy" id="2508286"/>
    <lineage>
        <taxon>Bacteria</taxon>
        <taxon>Pseudomonadati</taxon>
        <taxon>Pseudomonadota</taxon>
        <taxon>Betaproteobacteria</taxon>
        <taxon>Burkholderiales</taxon>
        <taxon>Burkholderiaceae</taxon>
        <taxon>Pandoraea</taxon>
    </lineage>
</organism>
<feature type="transmembrane region" description="Helical" evidence="2">
    <location>
        <begin position="213"/>
        <end position="236"/>
    </location>
</feature>
<accession>A0ABY6VTX7</accession>
<keyword evidence="4" id="KW-1185">Reference proteome</keyword>
<keyword evidence="1 2" id="KW-0472">Membrane</keyword>
<feature type="transmembrane region" description="Helical" evidence="2">
    <location>
        <begin position="58"/>
        <end position="79"/>
    </location>
</feature>
<dbReference type="InterPro" id="IPR004679">
    <property type="entry name" value="2-OHcarboxylate_transport"/>
</dbReference>
<feature type="transmembrane region" description="Helical" evidence="2">
    <location>
        <begin position="85"/>
        <end position="104"/>
    </location>
</feature>
<dbReference type="RefSeq" id="WP_150719583.1">
    <property type="nucleotide sequence ID" value="NZ_CABPRV010000001.1"/>
</dbReference>
<feature type="transmembrane region" description="Helical" evidence="2">
    <location>
        <begin position="275"/>
        <end position="293"/>
    </location>
</feature>
<evidence type="ECO:0000256" key="1">
    <source>
        <dbReference type="PIRNR" id="PIRNR005348"/>
    </source>
</evidence>
<feature type="transmembrane region" description="Helical" evidence="2">
    <location>
        <begin position="299"/>
        <end position="318"/>
    </location>
</feature>
<proteinExistence type="inferred from homology"/>
<keyword evidence="1" id="KW-0769">Symport</keyword>
<reference evidence="3 4" key="1">
    <citation type="submission" date="2019-08" db="EMBL/GenBank/DDBJ databases">
        <authorList>
            <person name="Peeters C."/>
        </authorList>
    </citation>
    <scope>NUCLEOTIDE SEQUENCE [LARGE SCALE GENOMIC DNA]</scope>
    <source>
        <strain evidence="3 4">LMG 20602</strain>
    </source>
</reference>
<keyword evidence="1" id="KW-0813">Transport</keyword>
<dbReference type="Proteomes" id="UP000366065">
    <property type="component" value="Unassembled WGS sequence"/>
</dbReference>
<name>A0ABY6VTX7_9BURK</name>
<feature type="transmembrane region" description="Helical" evidence="2">
    <location>
        <begin position="425"/>
        <end position="445"/>
    </location>
</feature>
<keyword evidence="2" id="KW-0812">Transmembrane</keyword>
<protein>
    <submittedName>
        <fullName evidence="3">Malate permease</fullName>
    </submittedName>
</protein>
<evidence type="ECO:0000313" key="3">
    <source>
        <dbReference type="EMBL" id="VVD62453.1"/>
    </source>
</evidence>
<feature type="transmembrane region" description="Helical" evidence="2">
    <location>
        <begin position="150"/>
        <end position="173"/>
    </location>
</feature>